<dbReference type="RefSeq" id="WP_369342000.1">
    <property type="nucleotide sequence ID" value="NZ_CP129675.1"/>
</dbReference>
<feature type="compositionally biased region" description="Basic and acidic residues" evidence="1">
    <location>
        <begin position="290"/>
        <end position="309"/>
    </location>
</feature>
<dbReference type="KEGG" id="bfk:QN062_02260"/>
<accession>A0AB39UGA4</accession>
<proteinExistence type="predicted"/>
<feature type="region of interest" description="Disordered" evidence="1">
    <location>
        <begin position="227"/>
        <end position="309"/>
    </location>
</feature>
<evidence type="ECO:0000313" key="3">
    <source>
        <dbReference type="EMBL" id="XDS47333.1"/>
    </source>
</evidence>
<keyword evidence="2" id="KW-0472">Membrane</keyword>
<evidence type="ECO:0000313" key="5">
    <source>
        <dbReference type="EMBL" id="XDS51036.1"/>
    </source>
</evidence>
<reference evidence="4" key="1">
    <citation type="submission" date="2023-07" db="EMBL/GenBank/DDBJ databases">
        <title>Bifidobacterium aquikefiriaerophilum sp. nov. and Bifidobacterium eccum sp. nov., isolated from water kefir.</title>
        <authorList>
            <person name="Breselge S."/>
            <person name="Bellassi P."/>
            <person name="Barcenilla C."/>
            <person name="Alvarez-Ordonez A."/>
            <person name="Morelli L."/>
            <person name="Cotter P.D."/>
        </authorList>
    </citation>
    <scope>NUCLEOTIDE SEQUENCE</scope>
    <source>
        <strain evidence="5">WK012_4_13</strain>
        <strain evidence="4">WK013_4_14</strain>
        <strain evidence="3">WK048_4_13</strain>
    </source>
</reference>
<dbReference type="EMBL" id="CP129675">
    <property type="protein sequence ID" value="XDS47333.1"/>
    <property type="molecule type" value="Genomic_DNA"/>
</dbReference>
<evidence type="ECO:0000256" key="1">
    <source>
        <dbReference type="SAM" id="MobiDB-lite"/>
    </source>
</evidence>
<evidence type="ECO:0000313" key="4">
    <source>
        <dbReference type="EMBL" id="XDS47958.1"/>
    </source>
</evidence>
<dbReference type="EMBL" id="CP129683">
    <property type="protein sequence ID" value="XDS51036.1"/>
    <property type="molecule type" value="Genomic_DNA"/>
</dbReference>
<keyword evidence="2" id="KW-1133">Transmembrane helix</keyword>
<keyword evidence="2" id="KW-0812">Transmembrane</keyword>
<protein>
    <submittedName>
        <fullName evidence="4">Uncharacterized protein</fullName>
    </submittedName>
</protein>
<evidence type="ECO:0000256" key="2">
    <source>
        <dbReference type="SAM" id="Phobius"/>
    </source>
</evidence>
<feature type="transmembrane region" description="Helical" evidence="2">
    <location>
        <begin position="201"/>
        <end position="221"/>
    </location>
</feature>
<sequence>MTDKYKIRTIFLALLFTLLCLLALAIWLILSTQVPRLGDSIPSAPVQSEEAQTHYLRIGENAGKKGERKIVAEFHKSEQTHILSRFDIDNQSDHRYQIRLTRVGLVTDSILVDASTFSLEVNGEEFSVGRSNFGKLLEMPSLTFPIESGKSWHELYFKVLVPADLDNKYQHTSFSMYFTFEFKDLQPNDRHIIDSRRWRRMALLAIVVVSIPFALLIKRVISDMRDHSRKNSDEQDQQEESQSAESDTGTEEGTKSDADVDTAGADHDITEQQDQHFIDELQQALSSGEEEYKAEYKATSKEPKGGQHG</sequence>
<organism evidence="4">
    <name type="scientific">Bifidobacterium fermentum</name>
    <dbReference type="NCBI Taxonomy" id="3059035"/>
    <lineage>
        <taxon>Bacteria</taxon>
        <taxon>Bacillati</taxon>
        <taxon>Actinomycetota</taxon>
        <taxon>Actinomycetes</taxon>
        <taxon>Bifidobacteriales</taxon>
        <taxon>Bifidobacteriaceae</taxon>
        <taxon>Bifidobacterium</taxon>
    </lineage>
</organism>
<dbReference type="EMBL" id="CP129682">
    <property type="protein sequence ID" value="XDS47958.1"/>
    <property type="molecule type" value="Genomic_DNA"/>
</dbReference>
<gene>
    <name evidence="5" type="ORF">QN062_02260</name>
    <name evidence="4" type="ORF">QN216_06260</name>
    <name evidence="3" type="ORF">QN217_04185</name>
</gene>
<dbReference type="AlphaFoldDB" id="A0AB39UGA4"/>
<name>A0AB39UGA4_9BIFI</name>
<feature type="compositionally biased region" description="Basic and acidic residues" evidence="1">
    <location>
        <begin position="252"/>
        <end position="279"/>
    </location>
</feature>